<comment type="caution">
    <text evidence="1">The sequence shown here is derived from an EMBL/GenBank/DDBJ whole genome shotgun (WGS) entry which is preliminary data.</text>
</comment>
<keyword evidence="1" id="KW-0378">Hydrolase</keyword>
<gene>
    <name evidence="1" type="ORF">IBJ83_03250</name>
</gene>
<sequence>MEKIYFLSGLGSKIETTTEFNLELNKYGYEIKYIDIPGQYSNIDVNIKNEKEFLDWIKSVIPKNSLVMGYSLGADLLLKFSRFLYAKKIIILDGGIFEDDYMKTTLEEEKEYSRNYILENGLNMDINIISSLFDIRYDDYKDIFSLGLKDEILLLLSDLPKDAHEYKNKKVEKYKKTGSKNIKVYFIENTTHNFYTEKPKEIATKISEFLKRN</sequence>
<dbReference type="InterPro" id="IPR029058">
    <property type="entry name" value="AB_hydrolase_fold"/>
</dbReference>
<keyword evidence="2" id="KW-1185">Reference proteome</keyword>
<proteinExistence type="predicted"/>
<accession>A0ABS1C8C6</accession>
<evidence type="ECO:0000313" key="1">
    <source>
        <dbReference type="EMBL" id="MBK1468331.1"/>
    </source>
</evidence>
<name>A0ABS1C8C6_9FIRM</name>
<dbReference type="RefSeq" id="WP_201275277.1">
    <property type="nucleotide sequence ID" value="NZ_JACVDA010000007.1"/>
</dbReference>
<dbReference type="Proteomes" id="UP000823123">
    <property type="component" value="Unassembled WGS sequence"/>
</dbReference>
<organism evidence="1 2">
    <name type="scientific">Parvimonas parva</name>
    <dbReference type="NCBI Taxonomy" id="2769485"/>
    <lineage>
        <taxon>Bacteria</taxon>
        <taxon>Bacillati</taxon>
        <taxon>Bacillota</taxon>
        <taxon>Tissierellia</taxon>
        <taxon>Tissierellales</taxon>
        <taxon>Peptoniphilaceae</taxon>
        <taxon>Parvimonas</taxon>
    </lineage>
</organism>
<evidence type="ECO:0000313" key="2">
    <source>
        <dbReference type="Proteomes" id="UP000823123"/>
    </source>
</evidence>
<reference evidence="1 2" key="1">
    <citation type="submission" date="2020-09" db="EMBL/GenBank/DDBJ databases">
        <title>Parvimonas S3374 sp. nov.</title>
        <authorList>
            <person name="Buhl M."/>
        </authorList>
    </citation>
    <scope>NUCLEOTIDE SEQUENCE [LARGE SCALE GENOMIC DNA]</scope>
    <source>
        <strain evidence="1 2">S3374</strain>
    </source>
</reference>
<dbReference type="GO" id="GO:0016787">
    <property type="term" value="F:hydrolase activity"/>
    <property type="evidence" value="ECO:0007669"/>
    <property type="project" value="UniProtKB-KW"/>
</dbReference>
<dbReference type="Gene3D" id="3.40.50.1820">
    <property type="entry name" value="alpha/beta hydrolase"/>
    <property type="match status" value="1"/>
</dbReference>
<dbReference type="SUPFAM" id="SSF53474">
    <property type="entry name" value="alpha/beta-Hydrolases"/>
    <property type="match status" value="1"/>
</dbReference>
<dbReference type="EMBL" id="JACVDA010000007">
    <property type="protein sequence ID" value="MBK1468331.1"/>
    <property type="molecule type" value="Genomic_DNA"/>
</dbReference>
<protein>
    <submittedName>
        <fullName evidence="1">Alpha/beta hydrolase</fullName>
    </submittedName>
</protein>